<organism evidence="2 3">
    <name type="scientific">Helobdella robusta</name>
    <name type="common">Californian leech</name>
    <dbReference type="NCBI Taxonomy" id="6412"/>
    <lineage>
        <taxon>Eukaryota</taxon>
        <taxon>Metazoa</taxon>
        <taxon>Spiralia</taxon>
        <taxon>Lophotrochozoa</taxon>
        <taxon>Annelida</taxon>
        <taxon>Clitellata</taxon>
        <taxon>Hirudinea</taxon>
        <taxon>Rhynchobdellida</taxon>
        <taxon>Glossiphoniidae</taxon>
        <taxon>Helobdella</taxon>
    </lineage>
</organism>
<dbReference type="EMBL" id="AMQM01001563">
    <property type="status" value="NOT_ANNOTATED_CDS"/>
    <property type="molecule type" value="Genomic_DNA"/>
</dbReference>
<reference evidence="1 3" key="2">
    <citation type="journal article" date="2013" name="Nature">
        <title>Insights into bilaterian evolution from three spiralian genomes.</title>
        <authorList>
            <person name="Simakov O."/>
            <person name="Marletaz F."/>
            <person name="Cho S.J."/>
            <person name="Edsinger-Gonzales E."/>
            <person name="Havlak P."/>
            <person name="Hellsten U."/>
            <person name="Kuo D.H."/>
            <person name="Larsson T."/>
            <person name="Lv J."/>
            <person name="Arendt D."/>
            <person name="Savage R."/>
            <person name="Osoegawa K."/>
            <person name="de Jong P."/>
            <person name="Grimwood J."/>
            <person name="Chapman J.A."/>
            <person name="Shapiro H."/>
            <person name="Aerts A."/>
            <person name="Otillar R.P."/>
            <person name="Terry A.Y."/>
            <person name="Boore J.L."/>
            <person name="Grigoriev I.V."/>
            <person name="Lindberg D.R."/>
            <person name="Seaver E.C."/>
            <person name="Weisblat D.A."/>
            <person name="Putnam N.H."/>
            <person name="Rokhsar D.S."/>
        </authorList>
    </citation>
    <scope>NUCLEOTIDE SEQUENCE</scope>
</reference>
<evidence type="ECO:0000313" key="3">
    <source>
        <dbReference type="Proteomes" id="UP000015101"/>
    </source>
</evidence>
<name>T1EV06_HELRO</name>
<dbReference type="GeneID" id="20200406"/>
<reference evidence="2" key="3">
    <citation type="submission" date="2015-06" db="UniProtKB">
        <authorList>
            <consortium name="EnsemblMetazoa"/>
        </authorList>
    </citation>
    <scope>IDENTIFICATION</scope>
</reference>
<dbReference type="HOGENOM" id="CLU_2099474_0_0_1"/>
<dbReference type="KEGG" id="hro:HELRODRAFT_164158"/>
<evidence type="ECO:0000313" key="2">
    <source>
        <dbReference type="EnsemblMetazoa" id="HelroP164158"/>
    </source>
</evidence>
<dbReference type="RefSeq" id="XP_009027419.1">
    <property type="nucleotide sequence ID" value="XM_009029171.1"/>
</dbReference>
<dbReference type="InParanoid" id="T1EV06"/>
<reference evidence="3" key="1">
    <citation type="submission" date="2012-12" db="EMBL/GenBank/DDBJ databases">
        <authorList>
            <person name="Hellsten U."/>
            <person name="Grimwood J."/>
            <person name="Chapman J.A."/>
            <person name="Shapiro H."/>
            <person name="Aerts A."/>
            <person name="Otillar R.P."/>
            <person name="Terry A.Y."/>
            <person name="Boore J.L."/>
            <person name="Simakov O."/>
            <person name="Marletaz F."/>
            <person name="Cho S.-J."/>
            <person name="Edsinger-Gonzales E."/>
            <person name="Havlak P."/>
            <person name="Kuo D.-H."/>
            <person name="Larsson T."/>
            <person name="Lv J."/>
            <person name="Arendt D."/>
            <person name="Savage R."/>
            <person name="Osoegawa K."/>
            <person name="de Jong P."/>
            <person name="Lindberg D.R."/>
            <person name="Seaver E.C."/>
            <person name="Weisblat D.A."/>
            <person name="Putnam N.H."/>
            <person name="Grigoriev I.V."/>
            <person name="Rokhsar D.S."/>
        </authorList>
    </citation>
    <scope>NUCLEOTIDE SEQUENCE</scope>
</reference>
<dbReference type="OrthoDB" id="6147624at2759"/>
<dbReference type="AlphaFoldDB" id="T1EV06"/>
<gene>
    <name evidence="2" type="primary">20200406</name>
    <name evidence="1" type="ORF">HELRODRAFT_164158</name>
</gene>
<dbReference type="EMBL" id="KB097571">
    <property type="protein sequence ID" value="ESN94333.1"/>
    <property type="molecule type" value="Genomic_DNA"/>
</dbReference>
<dbReference type="Proteomes" id="UP000015101">
    <property type="component" value="Unassembled WGS sequence"/>
</dbReference>
<sequence>MASAKMASKKINYGNDIVDSFDKLFKDDALPSAEIPEFMKSEWDENLDYLYFQRRVVLDYLSMYNLQKSTPGRPKGKLTSANKRVSIDVRTDRIDHFQSQLETQKRCAHCHKNTRKGAKM</sequence>
<protein>
    <submittedName>
        <fullName evidence="1 2">Uncharacterized protein</fullName>
    </submittedName>
</protein>
<dbReference type="EnsemblMetazoa" id="HelroT164158">
    <property type="protein sequence ID" value="HelroP164158"/>
    <property type="gene ID" value="HelroG164158"/>
</dbReference>
<evidence type="ECO:0000313" key="1">
    <source>
        <dbReference type="EMBL" id="ESN94333.1"/>
    </source>
</evidence>
<keyword evidence="3" id="KW-1185">Reference proteome</keyword>
<dbReference type="CTD" id="20200406"/>
<proteinExistence type="predicted"/>
<accession>T1EV06</accession>